<organism evidence="2 3">
    <name type="scientific">Chromatocurvus halotolerans</name>
    <dbReference type="NCBI Taxonomy" id="1132028"/>
    <lineage>
        <taxon>Bacteria</taxon>
        <taxon>Pseudomonadati</taxon>
        <taxon>Pseudomonadota</taxon>
        <taxon>Gammaproteobacteria</taxon>
        <taxon>Cellvibrionales</taxon>
        <taxon>Halieaceae</taxon>
        <taxon>Chromatocurvus</taxon>
    </lineage>
</organism>
<dbReference type="GO" id="GO:0046872">
    <property type="term" value="F:metal ion binding"/>
    <property type="evidence" value="ECO:0007669"/>
    <property type="project" value="UniProtKB-KW"/>
</dbReference>
<dbReference type="EMBL" id="SLWX01000002">
    <property type="protein sequence ID" value="TCO77702.1"/>
    <property type="molecule type" value="Genomic_DNA"/>
</dbReference>
<feature type="binding site" evidence="1">
    <location>
        <position position="40"/>
    </location>
    <ligand>
        <name>Mg(2+)</name>
        <dbReference type="ChEBI" id="CHEBI:18420"/>
        <label>1</label>
    </ligand>
</feature>
<keyword evidence="3" id="KW-1185">Reference proteome</keyword>
<dbReference type="AlphaFoldDB" id="A0A4R2KXB8"/>
<keyword evidence="2" id="KW-0378">Hydrolase</keyword>
<protein>
    <submittedName>
        <fullName evidence="2">ADP-ribosylglycohydrolase</fullName>
    </submittedName>
</protein>
<keyword evidence="1" id="KW-0479">Metal-binding</keyword>
<gene>
    <name evidence="2" type="ORF">EV688_102159</name>
</gene>
<comment type="caution">
    <text evidence="2">The sequence shown here is derived from an EMBL/GenBank/DDBJ whole genome shotgun (WGS) entry which is preliminary data.</text>
</comment>
<keyword evidence="1" id="KW-0460">Magnesium</keyword>
<dbReference type="PANTHER" id="PTHR16222:SF12">
    <property type="entry name" value="ADP-RIBOSYLGLYCOHYDROLASE-RELATED"/>
    <property type="match status" value="1"/>
</dbReference>
<dbReference type="InterPro" id="IPR036705">
    <property type="entry name" value="Ribosyl_crysJ1_sf"/>
</dbReference>
<dbReference type="Pfam" id="PF03747">
    <property type="entry name" value="ADP_ribosyl_GH"/>
    <property type="match status" value="1"/>
</dbReference>
<feature type="binding site" evidence="1">
    <location>
        <position position="37"/>
    </location>
    <ligand>
        <name>Mg(2+)</name>
        <dbReference type="ChEBI" id="CHEBI:18420"/>
        <label>1</label>
    </ligand>
</feature>
<dbReference type="Gene3D" id="1.10.4080.10">
    <property type="entry name" value="ADP-ribosylation/Crystallin J1"/>
    <property type="match status" value="1"/>
</dbReference>
<proteinExistence type="predicted"/>
<accession>A0A4R2KXB8</accession>
<dbReference type="PANTHER" id="PTHR16222">
    <property type="entry name" value="ADP-RIBOSYLGLYCOHYDROLASE"/>
    <property type="match status" value="1"/>
</dbReference>
<dbReference type="InterPro" id="IPR050792">
    <property type="entry name" value="ADP-ribosylglycohydrolase"/>
</dbReference>
<evidence type="ECO:0000313" key="3">
    <source>
        <dbReference type="Proteomes" id="UP000294980"/>
    </source>
</evidence>
<dbReference type="GO" id="GO:0016787">
    <property type="term" value="F:hydrolase activity"/>
    <property type="evidence" value="ECO:0007669"/>
    <property type="project" value="UniProtKB-KW"/>
</dbReference>
<evidence type="ECO:0000256" key="1">
    <source>
        <dbReference type="PIRSR" id="PIRSR605502-1"/>
    </source>
</evidence>
<feature type="binding site" evidence="1">
    <location>
        <position position="39"/>
    </location>
    <ligand>
        <name>Mg(2+)</name>
        <dbReference type="ChEBI" id="CHEBI:18420"/>
        <label>1</label>
    </ligand>
</feature>
<evidence type="ECO:0000313" key="2">
    <source>
        <dbReference type="EMBL" id="TCO77702.1"/>
    </source>
</evidence>
<reference evidence="2 3" key="1">
    <citation type="submission" date="2019-03" db="EMBL/GenBank/DDBJ databases">
        <title>Genomic Encyclopedia of Type Strains, Phase IV (KMG-IV): sequencing the most valuable type-strain genomes for metagenomic binning, comparative biology and taxonomic classification.</title>
        <authorList>
            <person name="Goeker M."/>
        </authorList>
    </citation>
    <scope>NUCLEOTIDE SEQUENCE [LARGE SCALE GENOMIC DNA]</scope>
    <source>
        <strain evidence="2 3">DSM 23344</strain>
    </source>
</reference>
<dbReference type="SUPFAM" id="SSF101478">
    <property type="entry name" value="ADP-ribosylglycohydrolase"/>
    <property type="match status" value="1"/>
</dbReference>
<dbReference type="Proteomes" id="UP000294980">
    <property type="component" value="Unassembled WGS sequence"/>
</dbReference>
<comment type="cofactor">
    <cofactor evidence="1">
        <name>Mg(2+)</name>
        <dbReference type="ChEBI" id="CHEBI:18420"/>
    </cofactor>
    <text evidence="1">Binds 2 magnesium ions per subunit.</text>
</comment>
<dbReference type="InterPro" id="IPR005502">
    <property type="entry name" value="Ribosyl_crysJ1"/>
</dbReference>
<sequence length="85" mass="9046">MRGSGYVVDALEAALWAFWHARDFREGALAAVDLGDDADTTGAIYWQIAGAVFGESGIPAAWLEVLHDGDGIRSVADELLDCVAH</sequence>
<name>A0A4R2KXB8_9GAMM</name>